<reference evidence="3" key="1">
    <citation type="journal article" date="2008" name="Nat. Genet.">
        <title>The Pristionchus pacificus genome provides a unique perspective on nematode lifestyle and parasitism.</title>
        <authorList>
            <person name="Dieterich C."/>
            <person name="Clifton S.W."/>
            <person name="Schuster L.N."/>
            <person name="Chinwalla A."/>
            <person name="Delehaunty K."/>
            <person name="Dinkelacker I."/>
            <person name="Fulton L."/>
            <person name="Fulton R."/>
            <person name="Godfrey J."/>
            <person name="Minx P."/>
            <person name="Mitreva M."/>
            <person name="Roeseler W."/>
            <person name="Tian H."/>
            <person name="Witte H."/>
            <person name="Yang S.P."/>
            <person name="Wilson R.K."/>
            <person name="Sommer R.J."/>
        </authorList>
    </citation>
    <scope>NUCLEOTIDE SEQUENCE [LARGE SCALE GENOMIC DNA]</scope>
    <source>
        <strain evidence="3">PS312</strain>
    </source>
</reference>
<accession>A0A8R1UXC6</accession>
<keyword evidence="3" id="KW-1185">Reference proteome</keyword>
<feature type="transmembrane region" description="Helical" evidence="1">
    <location>
        <begin position="187"/>
        <end position="210"/>
    </location>
</feature>
<evidence type="ECO:0000313" key="2">
    <source>
        <dbReference type="EnsemblMetazoa" id="PPA41148.1"/>
    </source>
</evidence>
<dbReference type="EnsemblMetazoa" id="PPA41148.1">
    <property type="protein sequence ID" value="PPA41148.1"/>
    <property type="gene ID" value="WBGene00279517"/>
</dbReference>
<feature type="transmembrane region" description="Helical" evidence="1">
    <location>
        <begin position="91"/>
        <end position="110"/>
    </location>
</feature>
<sequence>MTNTIVFTARNRSEPAAGASHTERDAHENRIVQIIFVVNDIAYSSYSFITQEVYFIFNSKIMHAFEENDHERAHIHAFPNELIRRQPPSRVYLLLSVLANFSHYIIQLSLPLLGCCLSRPHPTPLHRMVFTLSRARCFAWYCNSYFMYAASDEERAELVPNSRTNMASTRALAFNVQRDSHYNAQPLIGLAVFCGILSAAFAFMGGEFTISAKTRKLQYSLFRILTVQV</sequence>
<organism evidence="2 3">
    <name type="scientific">Pristionchus pacificus</name>
    <name type="common">Parasitic nematode worm</name>
    <dbReference type="NCBI Taxonomy" id="54126"/>
    <lineage>
        <taxon>Eukaryota</taxon>
        <taxon>Metazoa</taxon>
        <taxon>Ecdysozoa</taxon>
        <taxon>Nematoda</taxon>
        <taxon>Chromadorea</taxon>
        <taxon>Rhabditida</taxon>
        <taxon>Rhabditina</taxon>
        <taxon>Diplogasteromorpha</taxon>
        <taxon>Diplogasteroidea</taxon>
        <taxon>Neodiplogasteridae</taxon>
        <taxon>Pristionchus</taxon>
    </lineage>
</organism>
<protein>
    <recommendedName>
        <fullName evidence="4">G protein-coupled receptor</fullName>
    </recommendedName>
</protein>
<name>A0A8R1UXC6_PRIPA</name>
<keyword evidence="1" id="KW-0472">Membrane</keyword>
<evidence type="ECO:0008006" key="4">
    <source>
        <dbReference type="Google" id="ProtNLM"/>
    </source>
</evidence>
<reference evidence="2" key="2">
    <citation type="submission" date="2022-06" db="UniProtKB">
        <authorList>
            <consortium name="EnsemblMetazoa"/>
        </authorList>
    </citation>
    <scope>IDENTIFICATION</scope>
    <source>
        <strain evidence="2">PS312</strain>
    </source>
</reference>
<evidence type="ECO:0000313" key="3">
    <source>
        <dbReference type="Proteomes" id="UP000005239"/>
    </source>
</evidence>
<keyword evidence="1" id="KW-1133">Transmembrane helix</keyword>
<keyword evidence="1" id="KW-0812">Transmembrane</keyword>
<dbReference type="Proteomes" id="UP000005239">
    <property type="component" value="Unassembled WGS sequence"/>
</dbReference>
<evidence type="ECO:0000256" key="1">
    <source>
        <dbReference type="SAM" id="Phobius"/>
    </source>
</evidence>
<gene>
    <name evidence="2" type="primary">WBGene00279517</name>
</gene>
<proteinExistence type="predicted"/>
<dbReference type="AlphaFoldDB" id="A0A8R1UXC6"/>